<evidence type="ECO:0000313" key="2">
    <source>
        <dbReference type="Proteomes" id="UP000595046"/>
    </source>
</evidence>
<sequence length="46" mass="5356">MIFTDDGGVRWRLDEHEHLREADDEDLVVDELFTPQTPDSREEGSP</sequence>
<dbReference type="Proteomes" id="UP000595046">
    <property type="component" value="Chromosome"/>
</dbReference>
<reference evidence="2" key="1">
    <citation type="submission" date="2020-02" db="EMBL/GenBank/DDBJ databases">
        <title>Streptomyces sp. ASO4wet.</title>
        <authorList>
            <person name="Risdian C."/>
            <person name="Landwehr W."/>
            <person name="Schupp P."/>
            <person name="Wink J."/>
        </authorList>
    </citation>
    <scope>NUCLEOTIDE SEQUENCE [LARGE SCALE GENOMIC DNA]</scope>
    <source>
        <strain evidence="2">ASO4wet</strain>
    </source>
</reference>
<evidence type="ECO:0000313" key="1">
    <source>
        <dbReference type="EMBL" id="QPP07566.1"/>
    </source>
</evidence>
<name>A0A7T1T714_9ACTN</name>
<dbReference type="AlphaFoldDB" id="A0A7T1T714"/>
<dbReference type="RefSeq" id="WP_197351375.1">
    <property type="nucleotide sequence ID" value="NZ_CP048882.1"/>
</dbReference>
<gene>
    <name evidence="1" type="ORF">G4Z16_15525</name>
</gene>
<keyword evidence="2" id="KW-1185">Reference proteome</keyword>
<dbReference type="EMBL" id="CP048882">
    <property type="protein sequence ID" value="QPP07566.1"/>
    <property type="molecule type" value="Genomic_DNA"/>
</dbReference>
<dbReference type="KEGG" id="sbat:G4Z16_15525"/>
<protein>
    <submittedName>
        <fullName evidence="1">Uncharacterized protein</fullName>
    </submittedName>
</protein>
<proteinExistence type="predicted"/>
<organism evidence="1 2">
    <name type="scientific">Streptomyces bathyalis</name>
    <dbReference type="NCBI Taxonomy" id="2710756"/>
    <lineage>
        <taxon>Bacteria</taxon>
        <taxon>Bacillati</taxon>
        <taxon>Actinomycetota</taxon>
        <taxon>Actinomycetes</taxon>
        <taxon>Kitasatosporales</taxon>
        <taxon>Streptomycetaceae</taxon>
        <taxon>Streptomyces</taxon>
    </lineage>
</organism>
<accession>A0A7T1T714</accession>